<name>A0A345CY42_9GAMM</name>
<gene>
    <name evidence="2" type="ORF">AV903_23885</name>
</gene>
<keyword evidence="1" id="KW-0472">Membrane</keyword>
<dbReference type="InterPro" id="IPR031863">
    <property type="entry name" value="DUF4755"/>
</dbReference>
<organism evidence="2 3">
    <name type="scientific">Erwinia tracheiphila</name>
    <dbReference type="NCBI Taxonomy" id="65700"/>
    <lineage>
        <taxon>Bacteria</taxon>
        <taxon>Pseudomonadati</taxon>
        <taxon>Pseudomonadota</taxon>
        <taxon>Gammaproteobacteria</taxon>
        <taxon>Enterobacterales</taxon>
        <taxon>Erwiniaceae</taxon>
        <taxon>Erwinia</taxon>
    </lineage>
</organism>
<protein>
    <submittedName>
        <fullName evidence="2">DUF4755 domain-containing protein</fullName>
    </submittedName>
</protein>
<evidence type="ECO:0000313" key="3">
    <source>
        <dbReference type="Proteomes" id="UP000264980"/>
    </source>
</evidence>
<dbReference type="AlphaFoldDB" id="A0A345CY42"/>
<evidence type="ECO:0000313" key="2">
    <source>
        <dbReference type="EMBL" id="AXF78359.1"/>
    </source>
</evidence>
<dbReference type="EMBL" id="CP013970">
    <property type="protein sequence ID" value="AXF78359.1"/>
    <property type="molecule type" value="Genomic_DNA"/>
</dbReference>
<dbReference type="Pfam" id="PF15947">
    <property type="entry name" value="DUF4755"/>
    <property type="match status" value="1"/>
</dbReference>
<evidence type="ECO:0000256" key="1">
    <source>
        <dbReference type="SAM" id="Phobius"/>
    </source>
</evidence>
<proteinExistence type="predicted"/>
<dbReference type="Proteomes" id="UP000264980">
    <property type="component" value="Chromosome"/>
</dbReference>
<feature type="transmembrane region" description="Helical" evidence="1">
    <location>
        <begin position="40"/>
        <end position="58"/>
    </location>
</feature>
<keyword evidence="1" id="KW-0812">Transmembrane</keyword>
<reference evidence="3" key="1">
    <citation type="submission" date="2016-01" db="EMBL/GenBank/DDBJ databases">
        <authorList>
            <person name="Shapiro L."/>
        </authorList>
    </citation>
    <scope>NUCLEOTIDE SEQUENCE [LARGE SCALE GENOMIC DNA]</scope>
    <source>
        <strain evidence="3">MDcuke</strain>
    </source>
</reference>
<keyword evidence="1" id="KW-1133">Transmembrane helix</keyword>
<sequence length="194" mass="22389">MSSMSMRKPSYFRSIRVWFTIGVTVLIVLKAKPTDAMGMLILWCIPAFFLLVTAGISYKHKKDNVSTFDNFNEGNDGIWSHEFNDSKLLLNEKQQTITIKNGKNEKTYPFSSVIRWHFNLDSGGYDGGFGTGAIRQQNLNNSGLFIEVKDVMFPVWQVKFYPQKGKFHQDTGYNDVKMQITRWLRVLSQIINKE</sequence>
<accession>A0A345CY42</accession>